<comment type="caution">
    <text evidence="7">The sequence shown here is derived from an EMBL/GenBank/DDBJ whole genome shotgun (WGS) entry which is preliminary data.</text>
</comment>
<dbReference type="InterPro" id="IPR007461">
    <property type="entry name" value="Ysc84_actin-binding"/>
</dbReference>
<evidence type="ECO:0000256" key="3">
    <source>
        <dbReference type="ARBA" id="ARBA00022833"/>
    </source>
</evidence>
<accession>A0A9Q0CTW5</accession>
<dbReference type="PROSITE" id="PS50178">
    <property type="entry name" value="ZF_FYVE"/>
    <property type="match status" value="1"/>
</dbReference>
<protein>
    <recommendedName>
        <fullName evidence="6">FYVE-type domain-containing protein</fullName>
    </recommendedName>
</protein>
<dbReference type="InterPro" id="IPR051702">
    <property type="entry name" value="SH3_domain_YSC84-like"/>
</dbReference>
<dbReference type="PANTHER" id="PTHR15629:SF2">
    <property type="entry name" value="SH3 DOMAIN-CONTAINING YSC84-LIKE PROTEIN 1"/>
    <property type="match status" value="1"/>
</dbReference>
<dbReference type="Pfam" id="PF01363">
    <property type="entry name" value="FYVE"/>
    <property type="match status" value="1"/>
</dbReference>
<proteinExistence type="predicted"/>
<gene>
    <name evidence="7" type="ORF">LUZ63_008594</name>
</gene>
<dbReference type="EMBL" id="JAMQYH010000002">
    <property type="protein sequence ID" value="KAJ1700082.1"/>
    <property type="molecule type" value="Genomic_DNA"/>
</dbReference>
<dbReference type="OrthoDB" id="443981at2759"/>
<feature type="compositionally biased region" description="Acidic residues" evidence="5">
    <location>
        <begin position="51"/>
        <end position="63"/>
    </location>
</feature>
<dbReference type="InterPro" id="IPR013083">
    <property type="entry name" value="Znf_RING/FYVE/PHD"/>
</dbReference>
<evidence type="ECO:0000256" key="5">
    <source>
        <dbReference type="SAM" id="MobiDB-lite"/>
    </source>
</evidence>
<dbReference type="InterPro" id="IPR011011">
    <property type="entry name" value="Znf_FYVE_PHD"/>
</dbReference>
<evidence type="ECO:0000256" key="2">
    <source>
        <dbReference type="ARBA" id="ARBA00022771"/>
    </source>
</evidence>
<dbReference type="AlphaFoldDB" id="A0A9Q0CTW5"/>
<organism evidence="7 8">
    <name type="scientific">Rhynchospora breviuscula</name>
    <dbReference type="NCBI Taxonomy" id="2022672"/>
    <lineage>
        <taxon>Eukaryota</taxon>
        <taxon>Viridiplantae</taxon>
        <taxon>Streptophyta</taxon>
        <taxon>Embryophyta</taxon>
        <taxon>Tracheophyta</taxon>
        <taxon>Spermatophyta</taxon>
        <taxon>Magnoliopsida</taxon>
        <taxon>Liliopsida</taxon>
        <taxon>Poales</taxon>
        <taxon>Cyperaceae</taxon>
        <taxon>Cyperoideae</taxon>
        <taxon>Rhynchosporeae</taxon>
        <taxon>Rhynchospora</taxon>
    </lineage>
</organism>
<keyword evidence="8" id="KW-1185">Reference proteome</keyword>
<dbReference type="CDD" id="cd11526">
    <property type="entry name" value="SYLF_FYVE"/>
    <property type="match status" value="1"/>
</dbReference>
<keyword evidence="2 4" id="KW-0863">Zinc-finger</keyword>
<dbReference type="PANTHER" id="PTHR15629">
    <property type="entry name" value="SH3YL1 PROTEIN"/>
    <property type="match status" value="1"/>
</dbReference>
<feature type="domain" description="FYVE-type" evidence="6">
    <location>
        <begin position="160"/>
        <end position="222"/>
    </location>
</feature>
<keyword evidence="1" id="KW-0479">Metal-binding</keyword>
<dbReference type="Gene3D" id="3.30.40.10">
    <property type="entry name" value="Zinc/RING finger domain, C3HC4 (zinc finger)"/>
    <property type="match status" value="1"/>
</dbReference>
<feature type="region of interest" description="Disordered" evidence="5">
    <location>
        <begin position="15"/>
        <end position="35"/>
    </location>
</feature>
<dbReference type="SUPFAM" id="SSF57903">
    <property type="entry name" value="FYVE/PHD zinc finger"/>
    <property type="match status" value="1"/>
</dbReference>
<evidence type="ECO:0000259" key="6">
    <source>
        <dbReference type="PROSITE" id="PS50178"/>
    </source>
</evidence>
<name>A0A9Q0CTW5_9POAL</name>
<reference evidence="7" key="1">
    <citation type="journal article" date="2022" name="Cell">
        <title>Repeat-based holocentromeres influence genome architecture and karyotype evolution.</title>
        <authorList>
            <person name="Hofstatter P.G."/>
            <person name="Thangavel G."/>
            <person name="Lux T."/>
            <person name="Neumann P."/>
            <person name="Vondrak T."/>
            <person name="Novak P."/>
            <person name="Zhang M."/>
            <person name="Costa L."/>
            <person name="Castellani M."/>
            <person name="Scott A."/>
            <person name="Toegelov H."/>
            <person name="Fuchs J."/>
            <person name="Mata-Sucre Y."/>
            <person name="Dias Y."/>
            <person name="Vanzela A.L.L."/>
            <person name="Huettel B."/>
            <person name="Almeida C.C.S."/>
            <person name="Simkova H."/>
            <person name="Souza G."/>
            <person name="Pedrosa-Harand A."/>
            <person name="Macas J."/>
            <person name="Mayer K.F.X."/>
            <person name="Houben A."/>
            <person name="Marques A."/>
        </authorList>
    </citation>
    <scope>NUCLEOTIDE SEQUENCE</scope>
    <source>
        <strain evidence="7">RhyBre1mFocal</strain>
    </source>
</reference>
<evidence type="ECO:0000256" key="1">
    <source>
        <dbReference type="ARBA" id="ARBA00022723"/>
    </source>
</evidence>
<dbReference type="Proteomes" id="UP001151287">
    <property type="component" value="Unassembled WGS sequence"/>
</dbReference>
<evidence type="ECO:0000313" key="8">
    <source>
        <dbReference type="Proteomes" id="UP001151287"/>
    </source>
</evidence>
<dbReference type="InterPro" id="IPR000306">
    <property type="entry name" value="Znf_FYVE"/>
</dbReference>
<evidence type="ECO:0000256" key="4">
    <source>
        <dbReference type="PROSITE-ProRule" id="PRU00091"/>
    </source>
</evidence>
<dbReference type="GO" id="GO:0008270">
    <property type="term" value="F:zinc ion binding"/>
    <property type="evidence" value="ECO:0007669"/>
    <property type="project" value="UniProtKB-KW"/>
</dbReference>
<feature type="region of interest" description="Disordered" evidence="5">
    <location>
        <begin position="51"/>
        <end position="73"/>
    </location>
</feature>
<dbReference type="InterPro" id="IPR017455">
    <property type="entry name" value="Znf_FYVE-rel"/>
</dbReference>
<dbReference type="SMART" id="SM00064">
    <property type="entry name" value="FYVE"/>
    <property type="match status" value="1"/>
</dbReference>
<keyword evidence="3" id="KW-0862">Zinc</keyword>
<dbReference type="GO" id="GO:0035091">
    <property type="term" value="F:phosphatidylinositol binding"/>
    <property type="evidence" value="ECO:0007669"/>
    <property type="project" value="TreeGrafter"/>
</dbReference>
<evidence type="ECO:0000313" key="7">
    <source>
        <dbReference type="EMBL" id="KAJ1700082.1"/>
    </source>
</evidence>
<sequence length="471" mass="50664">MVSPKEKVTYSSFPKLTNPIETNSNSKTNLWVPQVSPNTNTYPAIDGYDSAAEEEEQGVEESGIDGWAPLPASNRPPEVNLRNVLLGLIAIVTGRNKSGNSSQKSDNSGISFLGSNSNGDSFLLPSVYLPSAPPLLGEVMNSVGAHKSVLEAEPPEWLPDSCTSFCMQCSAPFAPLTRGRHHCRFCGGVFCRVCTKGRCLLPRKFRVRDPQRVCDGCYDRLDPVQGLLLNQVSNASQTAKHDVMDWTSMRGWLNLPVGMKMEDEIYKAANTLRSFTQVARFNPEKSIPQAVLSGASGLAVLTVVKAGAVLTYKVGTGLVVARRSDGSWSAPSAILSFGLGWGAQIGGELMDFVIVLHGSEAVKTFTSRMHFSLGAGLSAAAGPIGRVLEADLRTGERGTGVCYTYSCSKGAFVGVSLEGNFVMTRMDANLRFYGDPYLTTTDILLGTVDRPKAAGPLYSALHDLLSKINYM</sequence>
<dbReference type="FunFam" id="3.30.40.10:FF:000151">
    <property type="entry name" value="Zinc finger family protein"/>
    <property type="match status" value="1"/>
</dbReference>
<dbReference type="Pfam" id="PF04366">
    <property type="entry name" value="Ysc84"/>
    <property type="match status" value="1"/>
</dbReference>